<dbReference type="EMBL" id="CAMXCT030006135">
    <property type="protein sequence ID" value="CAL4801315.1"/>
    <property type="molecule type" value="Genomic_DNA"/>
</dbReference>
<accession>A0A9P1DPW0</accession>
<reference evidence="2" key="1">
    <citation type="submission" date="2022-10" db="EMBL/GenBank/DDBJ databases">
        <authorList>
            <person name="Chen Y."/>
            <person name="Dougan E. K."/>
            <person name="Chan C."/>
            <person name="Rhodes N."/>
            <person name="Thang M."/>
        </authorList>
    </citation>
    <scope>NUCLEOTIDE SEQUENCE</scope>
</reference>
<dbReference type="AlphaFoldDB" id="A0A9P1DPW0"/>
<reference evidence="3 4" key="2">
    <citation type="submission" date="2024-05" db="EMBL/GenBank/DDBJ databases">
        <authorList>
            <person name="Chen Y."/>
            <person name="Shah S."/>
            <person name="Dougan E. K."/>
            <person name="Thang M."/>
            <person name="Chan C."/>
        </authorList>
    </citation>
    <scope>NUCLEOTIDE SEQUENCE [LARGE SCALE GENOMIC DNA]</scope>
</reference>
<proteinExistence type="predicted"/>
<dbReference type="Proteomes" id="UP001152797">
    <property type="component" value="Unassembled WGS sequence"/>
</dbReference>
<sequence>MEPEKLTVIIGESGKGNDEDEGESDSSVDDGTDLIVPKETLESDEELRMHLLGMDSFFSEAVETNWASKVASLPTRWLPPGTIRMLYYQMGRTEEISNFSCKHQAQFFQCFRDPSFSNCK</sequence>
<organism evidence="2">
    <name type="scientific">Cladocopium goreaui</name>
    <dbReference type="NCBI Taxonomy" id="2562237"/>
    <lineage>
        <taxon>Eukaryota</taxon>
        <taxon>Sar</taxon>
        <taxon>Alveolata</taxon>
        <taxon>Dinophyceae</taxon>
        <taxon>Suessiales</taxon>
        <taxon>Symbiodiniaceae</taxon>
        <taxon>Cladocopium</taxon>
    </lineage>
</organism>
<evidence type="ECO:0000313" key="3">
    <source>
        <dbReference type="EMBL" id="CAL4801315.1"/>
    </source>
</evidence>
<name>A0A9P1DPW0_9DINO</name>
<evidence type="ECO:0000256" key="1">
    <source>
        <dbReference type="SAM" id="MobiDB-lite"/>
    </source>
</evidence>
<evidence type="ECO:0000313" key="4">
    <source>
        <dbReference type="Proteomes" id="UP001152797"/>
    </source>
</evidence>
<dbReference type="EMBL" id="CAMXCT010006135">
    <property type="protein sequence ID" value="CAI4014003.1"/>
    <property type="molecule type" value="Genomic_DNA"/>
</dbReference>
<protein>
    <submittedName>
        <fullName evidence="2">Uncharacterized protein</fullName>
    </submittedName>
</protein>
<feature type="compositionally biased region" description="Acidic residues" evidence="1">
    <location>
        <begin position="18"/>
        <end position="32"/>
    </location>
</feature>
<feature type="region of interest" description="Disordered" evidence="1">
    <location>
        <begin position="1"/>
        <end position="32"/>
    </location>
</feature>
<dbReference type="EMBL" id="CAMXCT020006135">
    <property type="protein sequence ID" value="CAL1167378.1"/>
    <property type="molecule type" value="Genomic_DNA"/>
</dbReference>
<keyword evidence="4" id="KW-1185">Reference proteome</keyword>
<gene>
    <name evidence="2" type="ORF">C1SCF055_LOCUS38934</name>
</gene>
<evidence type="ECO:0000313" key="2">
    <source>
        <dbReference type="EMBL" id="CAI4014003.1"/>
    </source>
</evidence>
<comment type="caution">
    <text evidence="2">The sequence shown here is derived from an EMBL/GenBank/DDBJ whole genome shotgun (WGS) entry which is preliminary data.</text>
</comment>